<comment type="caution">
    <text evidence="2">The sequence shown here is derived from an EMBL/GenBank/DDBJ whole genome shotgun (WGS) entry which is preliminary data.</text>
</comment>
<name>A0A2T7A762_TUBBO</name>
<keyword evidence="1" id="KW-1133">Transmembrane helix</keyword>
<evidence type="ECO:0008006" key="4">
    <source>
        <dbReference type="Google" id="ProtNLM"/>
    </source>
</evidence>
<evidence type="ECO:0000313" key="3">
    <source>
        <dbReference type="Proteomes" id="UP000244722"/>
    </source>
</evidence>
<keyword evidence="1" id="KW-0472">Membrane</keyword>
<dbReference type="OrthoDB" id="3930290at2759"/>
<evidence type="ECO:0000313" key="2">
    <source>
        <dbReference type="EMBL" id="PUU83569.1"/>
    </source>
</evidence>
<organism evidence="2 3">
    <name type="scientific">Tuber borchii</name>
    <name type="common">White truffle</name>
    <dbReference type="NCBI Taxonomy" id="42251"/>
    <lineage>
        <taxon>Eukaryota</taxon>
        <taxon>Fungi</taxon>
        <taxon>Dikarya</taxon>
        <taxon>Ascomycota</taxon>
        <taxon>Pezizomycotina</taxon>
        <taxon>Pezizomycetes</taxon>
        <taxon>Pezizales</taxon>
        <taxon>Tuberaceae</taxon>
        <taxon>Tuber</taxon>
    </lineage>
</organism>
<keyword evidence="1" id="KW-0812">Transmembrane</keyword>
<keyword evidence="3" id="KW-1185">Reference proteome</keyword>
<evidence type="ECO:0000256" key="1">
    <source>
        <dbReference type="SAM" id="Phobius"/>
    </source>
</evidence>
<gene>
    <name evidence="2" type="ORF">B9Z19DRAFT_1072110</name>
</gene>
<feature type="transmembrane region" description="Helical" evidence="1">
    <location>
        <begin position="90"/>
        <end position="108"/>
    </location>
</feature>
<feature type="transmembrane region" description="Helical" evidence="1">
    <location>
        <begin position="59"/>
        <end position="83"/>
    </location>
</feature>
<dbReference type="Proteomes" id="UP000244722">
    <property type="component" value="Unassembled WGS sequence"/>
</dbReference>
<dbReference type="EMBL" id="NESQ01000009">
    <property type="protein sequence ID" value="PUU83569.1"/>
    <property type="molecule type" value="Genomic_DNA"/>
</dbReference>
<reference evidence="2 3" key="1">
    <citation type="submission" date="2017-04" db="EMBL/GenBank/DDBJ databases">
        <title>Draft genome sequence of Tuber borchii Vittad., a whitish edible truffle.</title>
        <authorList>
            <consortium name="DOE Joint Genome Institute"/>
            <person name="Murat C."/>
            <person name="Kuo A."/>
            <person name="Barry K.W."/>
            <person name="Clum A."/>
            <person name="Dockter R.B."/>
            <person name="Fauchery L."/>
            <person name="Iotti M."/>
            <person name="Kohler A."/>
            <person name="Labutti K."/>
            <person name="Lindquist E.A."/>
            <person name="Lipzen A."/>
            <person name="Ohm R.A."/>
            <person name="Wang M."/>
            <person name="Grigoriev I.V."/>
            <person name="Zambonelli A."/>
            <person name="Martin F.M."/>
        </authorList>
    </citation>
    <scope>NUCLEOTIDE SEQUENCE [LARGE SCALE GENOMIC DNA]</scope>
    <source>
        <strain evidence="2 3">Tbo3840</strain>
    </source>
</reference>
<feature type="transmembrane region" description="Helical" evidence="1">
    <location>
        <begin position="159"/>
        <end position="180"/>
    </location>
</feature>
<proteinExistence type="predicted"/>
<dbReference type="AlphaFoldDB" id="A0A2T7A762"/>
<sequence length="187" mass="21847">MSDVYIEREIVPVKVRRYRWPELLLAVILLMLLVCGAIVLGSFAYFTAIQQRLFMAVPWYYYFLLSISTLTVIFVFTVVALYYVHLLLPIIVMISSFIMFVLWLTGLIKASIELWGPLGSINDNCTRYVYNNSFWGGRNIDTLARIQQEGVCNLWKTTFALEMVATFLFLWLILMSWQVINRARRGY</sequence>
<dbReference type="STRING" id="42251.A0A2T7A762"/>
<feature type="transmembrane region" description="Helical" evidence="1">
    <location>
        <begin position="23"/>
        <end position="47"/>
    </location>
</feature>
<protein>
    <recommendedName>
        <fullName evidence="4">MARVEL domain-containing protein</fullName>
    </recommendedName>
</protein>
<accession>A0A2T7A762</accession>